<protein>
    <submittedName>
        <fullName evidence="1">Uncharacterized protein</fullName>
    </submittedName>
</protein>
<gene>
    <name evidence="1" type="ORF">OFLC_LOCUS12703</name>
</gene>
<keyword evidence="2" id="KW-1185">Reference proteome</keyword>
<dbReference type="EMBL" id="UZAJ01039909">
    <property type="protein sequence ID" value="VDP11953.1"/>
    <property type="molecule type" value="Genomic_DNA"/>
</dbReference>
<accession>A0A3P8ES02</accession>
<name>A0A3P8ES02_9BILA</name>
<proteinExistence type="predicted"/>
<reference evidence="1 2" key="1">
    <citation type="submission" date="2018-11" db="EMBL/GenBank/DDBJ databases">
        <authorList>
            <consortium name="Pathogen Informatics"/>
        </authorList>
    </citation>
    <scope>NUCLEOTIDE SEQUENCE [LARGE SCALE GENOMIC DNA]</scope>
</reference>
<organism evidence="1 2">
    <name type="scientific">Onchocerca flexuosa</name>
    <dbReference type="NCBI Taxonomy" id="387005"/>
    <lineage>
        <taxon>Eukaryota</taxon>
        <taxon>Metazoa</taxon>
        <taxon>Ecdysozoa</taxon>
        <taxon>Nematoda</taxon>
        <taxon>Chromadorea</taxon>
        <taxon>Rhabditida</taxon>
        <taxon>Spirurina</taxon>
        <taxon>Spiruromorpha</taxon>
        <taxon>Filarioidea</taxon>
        <taxon>Onchocercidae</taxon>
        <taxon>Onchocerca</taxon>
    </lineage>
</organism>
<sequence>MNRWSLLTNNVERLCVVASQINCSTHQKRINYRTVRNYLLSSRSRCGTISSAIYLCDGSQFKIADHCNGLRIFSLMWNDHTHFLNYFNMVILFLYRQNDLQHAVIYGFKSLFCKKKYHVQRTTTTRLGE</sequence>
<dbReference type="AlphaFoldDB" id="A0A3P8ES02"/>
<evidence type="ECO:0000313" key="1">
    <source>
        <dbReference type="EMBL" id="VDP11953.1"/>
    </source>
</evidence>
<evidence type="ECO:0000313" key="2">
    <source>
        <dbReference type="Proteomes" id="UP000267606"/>
    </source>
</evidence>
<dbReference type="Proteomes" id="UP000267606">
    <property type="component" value="Unassembled WGS sequence"/>
</dbReference>